<gene>
    <name evidence="7" type="ORF">IMG5_147650</name>
</gene>
<dbReference type="Gene3D" id="3.30.465.10">
    <property type="match status" value="1"/>
</dbReference>
<dbReference type="OrthoDB" id="5332616at2759"/>
<sequence>MFNVDWNKNFKGETPLVLLPKTTEQISQIMKYCNEQKIAVVPQGGNTGLVGGSVSVHDEICISLSKMNQIINFDEQNSTLSVESGCILEQLNNFLKPHNYEISIDLAAKGSCQIGGLLSTHAGGIRLIKYGPLRGHILGLEVVLANGEILNLRNCNRKDNTGIDLKQLFVGSEGILGIITKADINICKVDQLKSLLVIKCENFNDVLTVKQQAKQILGKDLAALEYLDQITYDIVLKDSCGRIQDPFQNNNSFNNHYILVEIQCNHDIQYLSQLFFDSLISQNFNIDNIVMSQNETQYQQLWSIRENVAEAAAHLGTLVAYDISVNPDKFHYISKLMRDRCQNIAITTSCGHIGDGNLHLMFAAFDQKCVEVLEKEHEMFLYNWVKENNGSISAEHGIGLQKKNYLNIYKDSIQMDYMRQLKQIFDPNFIINPYKII</sequence>
<comment type="cofactor">
    <cofactor evidence="1">
        <name>FAD</name>
        <dbReference type="ChEBI" id="CHEBI:57692"/>
    </cofactor>
</comment>
<evidence type="ECO:0000256" key="3">
    <source>
        <dbReference type="ARBA" id="ARBA00022630"/>
    </source>
</evidence>
<protein>
    <recommendedName>
        <fullName evidence="6">FAD-binding PCMH-type domain-containing protein</fullName>
    </recommendedName>
</protein>
<dbReference type="InterPro" id="IPR006094">
    <property type="entry name" value="Oxid_FAD_bind_N"/>
</dbReference>
<dbReference type="InterPro" id="IPR016171">
    <property type="entry name" value="Vanillyl_alc_oxidase_C-sub2"/>
</dbReference>
<evidence type="ECO:0000256" key="1">
    <source>
        <dbReference type="ARBA" id="ARBA00001974"/>
    </source>
</evidence>
<feature type="domain" description="FAD-binding PCMH-type" evidence="6">
    <location>
        <begin position="10"/>
        <end position="189"/>
    </location>
</feature>
<name>G0QY62_ICHMU</name>
<dbReference type="PROSITE" id="PS51387">
    <property type="entry name" value="FAD_PCMH"/>
    <property type="match status" value="1"/>
</dbReference>
<dbReference type="Proteomes" id="UP000008983">
    <property type="component" value="Unassembled WGS sequence"/>
</dbReference>
<comment type="similarity">
    <text evidence="2">Belongs to the FAD-binding oxidoreductase/transferase type 4 family.</text>
</comment>
<dbReference type="FunFam" id="1.10.45.10:FF:000001">
    <property type="entry name" value="D-lactate dehydrogenase mitochondrial"/>
    <property type="match status" value="1"/>
</dbReference>
<dbReference type="InterPro" id="IPR004113">
    <property type="entry name" value="FAD-bd_oxidored_4_C"/>
</dbReference>
<dbReference type="eggNOG" id="KOG1232">
    <property type="taxonomic scope" value="Eukaryota"/>
</dbReference>
<dbReference type="GO" id="GO:0016491">
    <property type="term" value="F:oxidoreductase activity"/>
    <property type="evidence" value="ECO:0007669"/>
    <property type="project" value="UniProtKB-KW"/>
</dbReference>
<dbReference type="RefSeq" id="XP_004031072.1">
    <property type="nucleotide sequence ID" value="XM_004031024.1"/>
</dbReference>
<proteinExistence type="inferred from homology"/>
<keyword evidence="3" id="KW-0285">Flavoprotein</keyword>
<dbReference type="Pfam" id="PF02913">
    <property type="entry name" value="FAD-oxidase_C"/>
    <property type="match status" value="1"/>
</dbReference>
<dbReference type="SUPFAM" id="SSF55103">
    <property type="entry name" value="FAD-linked oxidases, C-terminal domain"/>
    <property type="match status" value="1"/>
</dbReference>
<dbReference type="PANTHER" id="PTHR43716:SF1">
    <property type="entry name" value="D-2-HYDROXYGLUTARATE DEHYDROGENASE, MITOCHONDRIAL"/>
    <property type="match status" value="1"/>
</dbReference>
<keyword evidence="4" id="KW-0274">FAD</keyword>
<keyword evidence="8" id="KW-1185">Reference proteome</keyword>
<evidence type="ECO:0000313" key="7">
    <source>
        <dbReference type="EMBL" id="EGR29836.1"/>
    </source>
</evidence>
<dbReference type="InterPro" id="IPR016169">
    <property type="entry name" value="FAD-bd_PCMH_sub2"/>
</dbReference>
<dbReference type="InParanoid" id="G0QY62"/>
<dbReference type="InterPro" id="IPR016166">
    <property type="entry name" value="FAD-bd_PCMH"/>
</dbReference>
<dbReference type="Gene3D" id="3.30.70.2190">
    <property type="match status" value="1"/>
</dbReference>
<dbReference type="InterPro" id="IPR036318">
    <property type="entry name" value="FAD-bd_PCMH-like_sf"/>
</dbReference>
<dbReference type="PANTHER" id="PTHR43716">
    <property type="entry name" value="D-2-HYDROXYGLUTARATE DEHYDROGENASE, MITOCHONDRIAL"/>
    <property type="match status" value="1"/>
</dbReference>
<dbReference type="InterPro" id="IPR051264">
    <property type="entry name" value="FAD-oxidored/transferase_4"/>
</dbReference>
<accession>G0QY62</accession>
<keyword evidence="5" id="KW-0560">Oxidoreductase</keyword>
<dbReference type="SUPFAM" id="SSF56176">
    <property type="entry name" value="FAD-binding/transporter-associated domain-like"/>
    <property type="match status" value="1"/>
</dbReference>
<dbReference type="InterPro" id="IPR016164">
    <property type="entry name" value="FAD-linked_Oxase-like_C"/>
</dbReference>
<organism evidence="7 8">
    <name type="scientific">Ichthyophthirius multifiliis</name>
    <name type="common">White spot disease agent</name>
    <name type="synonym">Ich</name>
    <dbReference type="NCBI Taxonomy" id="5932"/>
    <lineage>
        <taxon>Eukaryota</taxon>
        <taxon>Sar</taxon>
        <taxon>Alveolata</taxon>
        <taxon>Ciliophora</taxon>
        <taxon>Intramacronucleata</taxon>
        <taxon>Oligohymenophorea</taxon>
        <taxon>Hymenostomatida</taxon>
        <taxon>Ophryoglenina</taxon>
        <taxon>Ichthyophthirius</taxon>
    </lineage>
</organism>
<evidence type="ECO:0000256" key="2">
    <source>
        <dbReference type="ARBA" id="ARBA00008000"/>
    </source>
</evidence>
<dbReference type="Gene3D" id="3.30.43.10">
    <property type="entry name" value="Uridine Diphospho-n-acetylenolpyruvylglucosamine Reductase, domain 2"/>
    <property type="match status" value="1"/>
</dbReference>
<dbReference type="OMA" id="YNEDWMR"/>
<dbReference type="Gene3D" id="3.30.70.2740">
    <property type="match status" value="1"/>
</dbReference>
<dbReference type="GeneID" id="14905945"/>
<dbReference type="GO" id="GO:0071949">
    <property type="term" value="F:FAD binding"/>
    <property type="evidence" value="ECO:0007669"/>
    <property type="project" value="InterPro"/>
</dbReference>
<dbReference type="GO" id="GO:0005739">
    <property type="term" value="C:mitochondrion"/>
    <property type="evidence" value="ECO:0007669"/>
    <property type="project" value="TreeGrafter"/>
</dbReference>
<evidence type="ECO:0000313" key="8">
    <source>
        <dbReference type="Proteomes" id="UP000008983"/>
    </source>
</evidence>
<dbReference type="Pfam" id="PF01565">
    <property type="entry name" value="FAD_binding_4"/>
    <property type="match status" value="1"/>
</dbReference>
<reference evidence="7 8" key="1">
    <citation type="submission" date="2011-07" db="EMBL/GenBank/DDBJ databases">
        <authorList>
            <person name="Coyne R."/>
            <person name="Brami D."/>
            <person name="Johnson J."/>
            <person name="Hostetler J."/>
            <person name="Hannick L."/>
            <person name="Clark T."/>
            <person name="Cassidy-Hanley D."/>
            <person name="Inman J."/>
        </authorList>
    </citation>
    <scope>NUCLEOTIDE SEQUENCE [LARGE SCALE GENOMIC DNA]</scope>
    <source>
        <strain evidence="7 8">G5</strain>
    </source>
</reference>
<dbReference type="EMBL" id="GL984102">
    <property type="protein sequence ID" value="EGR29836.1"/>
    <property type="molecule type" value="Genomic_DNA"/>
</dbReference>
<evidence type="ECO:0000256" key="5">
    <source>
        <dbReference type="ARBA" id="ARBA00023002"/>
    </source>
</evidence>
<evidence type="ECO:0000259" key="6">
    <source>
        <dbReference type="PROSITE" id="PS51387"/>
    </source>
</evidence>
<dbReference type="InterPro" id="IPR016167">
    <property type="entry name" value="FAD-bd_PCMH_sub1"/>
</dbReference>
<dbReference type="AlphaFoldDB" id="G0QY62"/>
<dbReference type="STRING" id="857967.G0QY62"/>
<dbReference type="Gene3D" id="1.10.45.10">
    <property type="entry name" value="Vanillyl-alcohol Oxidase, Chain A, domain 4"/>
    <property type="match status" value="1"/>
</dbReference>
<evidence type="ECO:0000256" key="4">
    <source>
        <dbReference type="ARBA" id="ARBA00022827"/>
    </source>
</evidence>